<evidence type="ECO:0000256" key="1">
    <source>
        <dbReference type="ARBA" id="ARBA00022723"/>
    </source>
</evidence>
<evidence type="ECO:0000259" key="6">
    <source>
        <dbReference type="PROSITE" id="PS50016"/>
    </source>
</evidence>
<dbReference type="EMBL" id="JANBPT010000214">
    <property type="protein sequence ID" value="KAJ1925653.1"/>
    <property type="molecule type" value="Genomic_DNA"/>
</dbReference>
<dbReference type="GO" id="GO:0061630">
    <property type="term" value="F:ubiquitin protein ligase activity"/>
    <property type="evidence" value="ECO:0007669"/>
    <property type="project" value="InterPro"/>
</dbReference>
<dbReference type="PROSITE" id="PS51157">
    <property type="entry name" value="ZF_UBR"/>
    <property type="match status" value="1"/>
</dbReference>
<evidence type="ECO:0000256" key="5">
    <source>
        <dbReference type="PROSITE-ProRule" id="PRU00508"/>
    </source>
</evidence>
<keyword evidence="1" id="KW-0479">Metal-binding</keyword>
<protein>
    <recommendedName>
        <fullName evidence="10">UBR-type domain-containing protein</fullName>
    </recommendedName>
</protein>
<accession>A0A9W8DZD3</accession>
<feature type="domain" description="PHD-type" evidence="6">
    <location>
        <begin position="156"/>
        <end position="209"/>
    </location>
</feature>
<dbReference type="OrthoDB" id="5795902at2759"/>
<dbReference type="GO" id="GO:0005737">
    <property type="term" value="C:cytoplasm"/>
    <property type="evidence" value="ECO:0007669"/>
    <property type="project" value="TreeGrafter"/>
</dbReference>
<gene>
    <name evidence="8" type="ORF">IWQ60_004435</name>
</gene>
<dbReference type="InterPro" id="IPR047506">
    <property type="entry name" value="UBR7-like_UBR-box"/>
</dbReference>
<dbReference type="PANTHER" id="PTHR13513:SF9">
    <property type="entry name" value="E3 UBIQUITIN-PROTEIN LIGASE UBR7-RELATED"/>
    <property type="match status" value="1"/>
</dbReference>
<dbReference type="InterPro" id="IPR003126">
    <property type="entry name" value="Znf_UBR"/>
</dbReference>
<proteinExistence type="predicted"/>
<reference evidence="8" key="1">
    <citation type="submission" date="2022-07" db="EMBL/GenBank/DDBJ databases">
        <title>Phylogenomic reconstructions and comparative analyses of Kickxellomycotina fungi.</title>
        <authorList>
            <person name="Reynolds N.K."/>
            <person name="Stajich J.E."/>
            <person name="Barry K."/>
            <person name="Grigoriev I.V."/>
            <person name="Crous P."/>
            <person name="Smith M.E."/>
        </authorList>
    </citation>
    <scope>NUCLEOTIDE SEQUENCE</scope>
    <source>
        <strain evidence="8">RSA 861</strain>
    </source>
</reference>
<keyword evidence="2 4" id="KW-0863">Zinc-finger</keyword>
<dbReference type="Pfam" id="PF02207">
    <property type="entry name" value="zf-UBR"/>
    <property type="match status" value="1"/>
</dbReference>
<dbReference type="PANTHER" id="PTHR13513">
    <property type="entry name" value="E3 UBIQUITIN-PROTEIN LIGASE UBR7"/>
    <property type="match status" value="1"/>
</dbReference>
<organism evidence="8 9">
    <name type="scientific">Tieghemiomyces parasiticus</name>
    <dbReference type="NCBI Taxonomy" id="78921"/>
    <lineage>
        <taxon>Eukaryota</taxon>
        <taxon>Fungi</taxon>
        <taxon>Fungi incertae sedis</taxon>
        <taxon>Zoopagomycota</taxon>
        <taxon>Kickxellomycotina</taxon>
        <taxon>Dimargaritomycetes</taxon>
        <taxon>Dimargaritales</taxon>
        <taxon>Dimargaritaceae</taxon>
        <taxon>Tieghemiomyces</taxon>
    </lineage>
</organism>
<evidence type="ECO:0000313" key="9">
    <source>
        <dbReference type="Proteomes" id="UP001150569"/>
    </source>
</evidence>
<dbReference type="InterPro" id="IPR013083">
    <property type="entry name" value="Znf_RING/FYVE/PHD"/>
</dbReference>
<dbReference type="CDD" id="cd15542">
    <property type="entry name" value="PHD_UBR7"/>
    <property type="match status" value="1"/>
</dbReference>
<evidence type="ECO:0000313" key="8">
    <source>
        <dbReference type="EMBL" id="KAJ1925653.1"/>
    </source>
</evidence>
<evidence type="ECO:0000256" key="4">
    <source>
        <dbReference type="PROSITE-ProRule" id="PRU00146"/>
    </source>
</evidence>
<dbReference type="InterPro" id="IPR011011">
    <property type="entry name" value="Znf_FYVE_PHD"/>
</dbReference>
<keyword evidence="3" id="KW-0862">Zinc</keyword>
<dbReference type="InterPro" id="IPR019787">
    <property type="entry name" value="Znf_PHD-finger"/>
</dbReference>
<feature type="zinc finger region" description="UBR-type" evidence="5">
    <location>
        <begin position="46"/>
        <end position="140"/>
    </location>
</feature>
<dbReference type="Proteomes" id="UP001150569">
    <property type="component" value="Unassembled WGS sequence"/>
</dbReference>
<evidence type="ECO:0000259" key="7">
    <source>
        <dbReference type="PROSITE" id="PS51157"/>
    </source>
</evidence>
<dbReference type="AlphaFoldDB" id="A0A9W8DZD3"/>
<name>A0A9W8DZD3_9FUNG</name>
<keyword evidence="9" id="KW-1185">Reference proteome</keyword>
<dbReference type="PROSITE" id="PS50016">
    <property type="entry name" value="ZF_PHD_2"/>
    <property type="match status" value="1"/>
</dbReference>
<evidence type="ECO:0000256" key="2">
    <source>
        <dbReference type="ARBA" id="ARBA00022771"/>
    </source>
</evidence>
<dbReference type="SMART" id="SM00396">
    <property type="entry name" value="ZnF_UBR1"/>
    <property type="match status" value="1"/>
</dbReference>
<dbReference type="CDD" id="cd19677">
    <property type="entry name" value="UBR-box_UBR7"/>
    <property type="match status" value="1"/>
</dbReference>
<sequence length="436" mass="48594">MTDYPLNPATTAAIGMDDDSLTAADYLVQQARLEREAEEVLPGKFDECTFGLGYIHQPVYVCITCSRETRDGATDAAADDDNGAGISRELVVDHTAGICYSCSIACHASHEVIELFNKRHFRCDCGSRQMPHATCTLEKKDTIVNDENRYGHNFVGKYCRCDRSYNPDSEEQTMYQCVVCADWFHSACIGEMPDPNEFDDYVCTGCVEQYAPIFKRLPRSDHVCIGRVNPDTLKVDSLLPVATDKFTTAEALDSAVDLNVTPIAADEESRPTKRIRSDDPISSTATGADGYKLVPLVTTPTTARATDDTPCQLLTFPYQHPLTLFGRDGWRDRLCHCPACYSYLRDHHLLFILDADEPYEPEEDDTASTGSVFDSGMRLLSTMDKAEAINGIMAYNKLRDELKSYLSPFAAAGKIVTEQDVRRFFEVSRSGAWVYL</sequence>
<comment type="caution">
    <text evidence="8">The sequence shown here is derived from an EMBL/GenBank/DDBJ whole genome shotgun (WGS) entry which is preliminary data.</text>
</comment>
<dbReference type="SUPFAM" id="SSF57903">
    <property type="entry name" value="FYVE/PHD zinc finger"/>
    <property type="match status" value="1"/>
</dbReference>
<evidence type="ECO:0008006" key="10">
    <source>
        <dbReference type="Google" id="ProtNLM"/>
    </source>
</evidence>
<dbReference type="InterPro" id="IPR040204">
    <property type="entry name" value="UBR7"/>
</dbReference>
<dbReference type="GO" id="GO:0008270">
    <property type="term" value="F:zinc ion binding"/>
    <property type="evidence" value="ECO:0007669"/>
    <property type="project" value="UniProtKB-KW"/>
</dbReference>
<evidence type="ECO:0000256" key="3">
    <source>
        <dbReference type="ARBA" id="ARBA00022833"/>
    </source>
</evidence>
<feature type="domain" description="UBR-type" evidence="7">
    <location>
        <begin position="46"/>
        <end position="140"/>
    </location>
</feature>
<dbReference type="Gene3D" id="3.30.40.10">
    <property type="entry name" value="Zinc/RING finger domain, C3HC4 (zinc finger)"/>
    <property type="match status" value="1"/>
</dbReference>